<keyword evidence="2" id="KW-1185">Reference proteome</keyword>
<dbReference type="EMBL" id="FMUS01000048">
    <property type="protein sequence ID" value="SCZ10086.1"/>
    <property type="molecule type" value="Genomic_DNA"/>
</dbReference>
<dbReference type="Proteomes" id="UP000198636">
    <property type="component" value="Unassembled WGS sequence"/>
</dbReference>
<dbReference type="Pfam" id="PF11230">
    <property type="entry name" value="YjjI-like"/>
    <property type="match status" value="1"/>
</dbReference>
<evidence type="ECO:0000313" key="1">
    <source>
        <dbReference type="EMBL" id="SCZ10086.1"/>
    </source>
</evidence>
<dbReference type="SUPFAM" id="SSF51998">
    <property type="entry name" value="PFL-like glycyl radical enzymes"/>
    <property type="match status" value="1"/>
</dbReference>
<organism evidence="1 2">
    <name type="scientific">Alkaliphilus peptidifermentans DSM 18978</name>
    <dbReference type="NCBI Taxonomy" id="1120976"/>
    <lineage>
        <taxon>Bacteria</taxon>
        <taxon>Bacillati</taxon>
        <taxon>Bacillota</taxon>
        <taxon>Clostridia</taxon>
        <taxon>Peptostreptococcales</taxon>
        <taxon>Natronincolaceae</taxon>
        <taxon>Alkaliphilus</taxon>
    </lineage>
</organism>
<protein>
    <submittedName>
        <fullName evidence="1">Glycine radical enzyme, YjjI family</fullName>
    </submittedName>
</protein>
<dbReference type="InterPro" id="IPR016905">
    <property type="entry name" value="Glycyl_radical_YjjI-like"/>
</dbReference>
<name>A0A1G5LBA3_9FIRM</name>
<accession>A0A1G5LBA3</accession>
<dbReference type="Gene3D" id="3.20.70.20">
    <property type="match status" value="1"/>
</dbReference>
<dbReference type="STRING" id="1120976.SAMN03080606_04256"/>
<dbReference type="AlphaFoldDB" id="A0A1G5LBA3"/>
<proteinExistence type="predicted"/>
<dbReference type="NCBIfam" id="TIGR04040">
    <property type="entry name" value="glycyl_YjjI"/>
    <property type="match status" value="1"/>
</dbReference>
<dbReference type="PIRSF" id="PIRSF028991">
    <property type="entry name" value="Glycl_rad_HI0521_prd"/>
    <property type="match status" value="1"/>
</dbReference>
<sequence length="498" mass="56758">MMKEVLQRIQDQKLTYHQKLITLARLAENSIKPLNISDEVQSYRDEGIICDLFEGNAPYRPRYIVPDYEKFMKYGSEFLNLKPPIDIWEATNHLLILYKNVPSITSFPVYIGNIDTLLEPFIKNEEEAYRAIKLFLTHIDRTLWDSFCHGNIGPLDTKAGRLILQVEKELQNSVPNITIKYSDKTPDSFALQAIETALKTAKPSFANDDMFLNDLGSNYGIASCYNGLNIGGGSFTLVRLVLSELAKKTDSSDDFINNLLPDAVEKMCNYMDERIAFLVEKSGFFESSFLVKEGLINLDSFTAMFGVVGLAECVNHLLKAQKLEERFGHNQYADQLGYKIIEKLHEEVHKHNNYYCKISNGKFLLHAQVGIDTDKNTSPGCRIPIGEEPQIFDHLLQSAKFHKFFPSGIGDIFKFDMTAVNNPQYILDIIKGAFKEGMRYFSLYSSDCDVIRITGYLVKRSDMEKLAEGKQVLNDAVVLGLGSVENQRIYDRRLRSYE</sequence>
<gene>
    <name evidence="1" type="ORF">SAMN03080606_04256</name>
</gene>
<evidence type="ECO:0000313" key="2">
    <source>
        <dbReference type="Proteomes" id="UP000198636"/>
    </source>
</evidence>
<reference evidence="1 2" key="1">
    <citation type="submission" date="2016-10" db="EMBL/GenBank/DDBJ databases">
        <authorList>
            <person name="de Groot N.N."/>
        </authorList>
    </citation>
    <scope>NUCLEOTIDE SEQUENCE [LARGE SCALE GENOMIC DNA]</scope>
    <source>
        <strain evidence="1 2">DSM 18978</strain>
    </source>
</reference>